<evidence type="ECO:0000313" key="7">
    <source>
        <dbReference type="EMBL" id="KFX70186.1"/>
    </source>
</evidence>
<evidence type="ECO:0000256" key="1">
    <source>
        <dbReference type="ARBA" id="ARBA00004514"/>
    </source>
</evidence>
<dbReference type="Gene3D" id="1.20.120.340">
    <property type="entry name" value="Flagellar protein FliS"/>
    <property type="match status" value="1"/>
</dbReference>
<dbReference type="InterPro" id="IPR003713">
    <property type="entry name" value="FliS"/>
</dbReference>
<evidence type="ECO:0000313" key="8">
    <source>
        <dbReference type="Proteomes" id="UP000030063"/>
    </source>
</evidence>
<dbReference type="Pfam" id="PF02561">
    <property type="entry name" value="FliS"/>
    <property type="match status" value="1"/>
</dbReference>
<organism evidence="7 8">
    <name type="scientific">Pseudomonas taeanensis MS-3</name>
    <dbReference type="NCBI Taxonomy" id="1395571"/>
    <lineage>
        <taxon>Bacteria</taxon>
        <taxon>Pseudomonadati</taxon>
        <taxon>Pseudomonadota</taxon>
        <taxon>Gammaproteobacteria</taxon>
        <taxon>Pseudomonadales</taxon>
        <taxon>Pseudomonadaceae</taxon>
        <taxon>Pseudomonas</taxon>
    </lineage>
</organism>
<keyword evidence="7" id="KW-0969">Cilium</keyword>
<reference evidence="7 8" key="1">
    <citation type="journal article" date="2014" name="Genome Announc.">
        <title>Draft Genome Sequence of Petroleum Oil-Degrading Marine Bacterium Pseudomonas taeanensis Strain MS-3, Isolated from a Crude Oil-Contaminated Seashore.</title>
        <authorList>
            <person name="Lee S.Y."/>
            <person name="Kim S.H."/>
            <person name="Lee D.G."/>
            <person name="Shin S."/>
            <person name="Yun S.H."/>
            <person name="Choi C.W."/>
            <person name="Chung Y.H."/>
            <person name="Choi J.S."/>
            <person name="Kahng H.Y."/>
            <person name="Kim S.I."/>
        </authorList>
    </citation>
    <scope>NUCLEOTIDE SEQUENCE [LARGE SCALE GENOMIC DNA]</scope>
    <source>
        <strain evidence="7 8">MS-3</strain>
    </source>
</reference>
<dbReference type="STRING" id="1395571.TMS3_0111885"/>
<dbReference type="GO" id="GO:0044780">
    <property type="term" value="P:bacterial-type flagellum assembly"/>
    <property type="evidence" value="ECO:0007669"/>
    <property type="project" value="InterPro"/>
</dbReference>
<keyword evidence="4 6" id="KW-1005">Bacterial flagellum biogenesis</keyword>
<dbReference type="NCBIfam" id="TIGR00208">
    <property type="entry name" value="fliS"/>
    <property type="match status" value="1"/>
</dbReference>
<dbReference type="PANTHER" id="PTHR34773:SF1">
    <property type="entry name" value="FLAGELLAR SECRETION CHAPERONE FLIS"/>
    <property type="match status" value="1"/>
</dbReference>
<dbReference type="GO" id="GO:0071973">
    <property type="term" value="P:bacterial-type flagellum-dependent cell motility"/>
    <property type="evidence" value="ECO:0007669"/>
    <property type="project" value="TreeGrafter"/>
</dbReference>
<dbReference type="GO" id="GO:0005829">
    <property type="term" value="C:cytosol"/>
    <property type="evidence" value="ECO:0007669"/>
    <property type="project" value="UniProtKB-SubCell"/>
</dbReference>
<evidence type="ECO:0000256" key="4">
    <source>
        <dbReference type="ARBA" id="ARBA00022795"/>
    </source>
</evidence>
<dbReference type="OrthoDB" id="9792010at2"/>
<keyword evidence="5" id="KW-0143">Chaperone</keyword>
<keyword evidence="3 6" id="KW-0963">Cytoplasm</keyword>
<accession>A0A0A1YM63</accession>
<dbReference type="PIRSF" id="PIRSF039090">
    <property type="entry name" value="Flis"/>
    <property type="match status" value="1"/>
</dbReference>
<dbReference type="AlphaFoldDB" id="A0A0A1YM63"/>
<dbReference type="PANTHER" id="PTHR34773">
    <property type="entry name" value="FLAGELLAR SECRETION CHAPERONE FLIS"/>
    <property type="match status" value="1"/>
</dbReference>
<dbReference type="CDD" id="cd16098">
    <property type="entry name" value="FliS"/>
    <property type="match status" value="1"/>
</dbReference>
<name>A0A0A1YM63_9PSED</name>
<dbReference type="EMBL" id="AWSQ01000002">
    <property type="protein sequence ID" value="KFX70186.1"/>
    <property type="molecule type" value="Genomic_DNA"/>
</dbReference>
<dbReference type="eggNOG" id="COG1516">
    <property type="taxonomic scope" value="Bacteria"/>
</dbReference>
<evidence type="ECO:0000256" key="2">
    <source>
        <dbReference type="ARBA" id="ARBA00008787"/>
    </source>
</evidence>
<evidence type="ECO:0000256" key="5">
    <source>
        <dbReference type="ARBA" id="ARBA00023186"/>
    </source>
</evidence>
<comment type="caution">
    <text evidence="7">The sequence shown here is derived from an EMBL/GenBank/DDBJ whole genome shotgun (WGS) entry which is preliminary data.</text>
</comment>
<dbReference type="SUPFAM" id="SSF101116">
    <property type="entry name" value="Flagellar export chaperone FliS"/>
    <property type="match status" value="1"/>
</dbReference>
<dbReference type="RefSeq" id="WP_025165442.1">
    <property type="nucleotide sequence ID" value="NZ_AWSQ01000002.1"/>
</dbReference>
<comment type="similarity">
    <text evidence="2 6">Belongs to the FliS family.</text>
</comment>
<keyword evidence="8" id="KW-1185">Reference proteome</keyword>
<gene>
    <name evidence="7" type="ORF">TMS3_0111885</name>
</gene>
<sequence>MSKPIDTYKSVKVSQEVTPYQTVQLLLNGALERISLALRAQEQGNHGTRGEAVGTTISIISVLQSSLDKELGGEIAENLDSLYDYMTRRLAGVALDSTPLSLQEVQGLLVQIRDAWVDIGPEVESVAS</sequence>
<proteinExistence type="inferred from homology"/>
<evidence type="ECO:0000256" key="6">
    <source>
        <dbReference type="PIRNR" id="PIRNR039090"/>
    </source>
</evidence>
<comment type="subcellular location">
    <subcellularLocation>
        <location evidence="1 6">Cytoplasm</location>
        <location evidence="1 6">Cytosol</location>
    </subcellularLocation>
</comment>
<dbReference type="InterPro" id="IPR036584">
    <property type="entry name" value="FliS_sf"/>
</dbReference>
<keyword evidence="7" id="KW-0966">Cell projection</keyword>
<evidence type="ECO:0000256" key="3">
    <source>
        <dbReference type="ARBA" id="ARBA00022490"/>
    </source>
</evidence>
<protein>
    <recommendedName>
        <fullName evidence="6">Flagellar secretion chaperone FliS</fullName>
    </recommendedName>
</protein>
<dbReference type="Proteomes" id="UP000030063">
    <property type="component" value="Unassembled WGS sequence"/>
</dbReference>
<keyword evidence="7" id="KW-0282">Flagellum</keyword>